<dbReference type="Gene3D" id="1.10.490.10">
    <property type="entry name" value="Globins"/>
    <property type="match status" value="1"/>
</dbReference>
<protein>
    <recommendedName>
        <fullName evidence="4">Globin domain-containing protein</fullName>
    </recommendedName>
</protein>
<dbReference type="PANTHER" id="PTHR46458:SF7">
    <property type="entry name" value="GLOBIN DOMAIN-CONTAINING PROTEIN"/>
    <property type="match status" value="1"/>
</dbReference>
<feature type="domain" description="Globin" evidence="4">
    <location>
        <begin position="26"/>
        <end position="176"/>
    </location>
</feature>
<dbReference type="SUPFAM" id="SSF46458">
    <property type="entry name" value="Globin-like"/>
    <property type="match status" value="1"/>
</dbReference>
<dbReference type="InterPro" id="IPR009050">
    <property type="entry name" value="Globin-like_sf"/>
</dbReference>
<dbReference type="InterPro" id="IPR050532">
    <property type="entry name" value="Globin-like_OT"/>
</dbReference>
<evidence type="ECO:0000259" key="4">
    <source>
        <dbReference type="PROSITE" id="PS01033"/>
    </source>
</evidence>
<reference evidence="5" key="2">
    <citation type="submission" date="2014-03" db="EMBL/GenBank/DDBJ databases">
        <title>The whipworm genome and dual-species transcriptomics of an intimate host-pathogen interaction.</title>
        <authorList>
            <person name="Foth B.J."/>
            <person name="Tsai I.J."/>
            <person name="Reid A.J."/>
            <person name="Bancroft A.J."/>
            <person name="Nichol S."/>
            <person name="Tracey A."/>
            <person name="Holroyd N."/>
            <person name="Cotton J.A."/>
            <person name="Stanley E.J."/>
            <person name="Zarowiecki M."/>
            <person name="Liu J.Z."/>
            <person name="Huckvale T."/>
            <person name="Cooper P.J."/>
            <person name="Grencis R.K."/>
            <person name="Berriman M."/>
        </authorList>
    </citation>
    <scope>NUCLEOTIDE SEQUENCE [LARGE SCALE GENOMIC DNA]</scope>
</reference>
<dbReference type="GO" id="GO:0020037">
    <property type="term" value="F:heme binding"/>
    <property type="evidence" value="ECO:0007669"/>
    <property type="project" value="InterPro"/>
</dbReference>
<dbReference type="InterPro" id="IPR000971">
    <property type="entry name" value="Globin"/>
</dbReference>
<gene>
    <name evidence="5" type="ORF">TTRE_0000332001</name>
</gene>
<keyword evidence="1" id="KW-0349">Heme</keyword>
<dbReference type="EMBL" id="HG805933">
    <property type="protein sequence ID" value="CDW55049.1"/>
    <property type="molecule type" value="Genomic_DNA"/>
</dbReference>
<proteinExistence type="predicted"/>
<keyword evidence="6" id="KW-1185">Reference proteome</keyword>
<dbReference type="OrthoDB" id="5792418at2759"/>
<dbReference type="PROSITE" id="PS01033">
    <property type="entry name" value="GLOBIN"/>
    <property type="match status" value="1"/>
</dbReference>
<dbReference type="STRING" id="36087.A0A077Z5E5"/>
<name>A0A077Z5E5_TRITR</name>
<dbReference type="PANTHER" id="PTHR46458">
    <property type="entry name" value="BLR2807 PROTEIN"/>
    <property type="match status" value="1"/>
</dbReference>
<keyword evidence="2" id="KW-0479">Metal-binding</keyword>
<evidence type="ECO:0000313" key="5">
    <source>
        <dbReference type="EMBL" id="CDW55049.1"/>
    </source>
</evidence>
<dbReference type="AlphaFoldDB" id="A0A077Z5E5"/>
<dbReference type="GO" id="GO:0019825">
    <property type="term" value="F:oxygen binding"/>
    <property type="evidence" value="ECO:0007669"/>
    <property type="project" value="InterPro"/>
</dbReference>
<dbReference type="CDD" id="cd01040">
    <property type="entry name" value="Mb-like"/>
    <property type="match status" value="1"/>
</dbReference>
<accession>A0A077Z5E5</accession>
<reference evidence="5" key="1">
    <citation type="submission" date="2014-01" db="EMBL/GenBank/DDBJ databases">
        <authorList>
            <person name="Aslett M."/>
        </authorList>
    </citation>
    <scope>NUCLEOTIDE SEQUENCE</scope>
</reference>
<dbReference type="GO" id="GO:0046872">
    <property type="term" value="F:metal ion binding"/>
    <property type="evidence" value="ECO:0007669"/>
    <property type="project" value="UniProtKB-KW"/>
</dbReference>
<keyword evidence="3" id="KW-0408">Iron</keyword>
<organism evidence="5 6">
    <name type="scientific">Trichuris trichiura</name>
    <name type="common">Whipworm</name>
    <name type="synonym">Trichocephalus trichiurus</name>
    <dbReference type="NCBI Taxonomy" id="36087"/>
    <lineage>
        <taxon>Eukaryota</taxon>
        <taxon>Metazoa</taxon>
        <taxon>Ecdysozoa</taxon>
        <taxon>Nematoda</taxon>
        <taxon>Enoplea</taxon>
        <taxon>Dorylaimia</taxon>
        <taxon>Trichinellida</taxon>
        <taxon>Trichuridae</taxon>
        <taxon>Trichuris</taxon>
    </lineage>
</organism>
<dbReference type="Proteomes" id="UP000030665">
    <property type="component" value="Unassembled WGS sequence"/>
</dbReference>
<evidence type="ECO:0000313" key="6">
    <source>
        <dbReference type="Proteomes" id="UP000030665"/>
    </source>
</evidence>
<evidence type="ECO:0000256" key="3">
    <source>
        <dbReference type="ARBA" id="ARBA00023004"/>
    </source>
</evidence>
<evidence type="ECO:0000256" key="1">
    <source>
        <dbReference type="ARBA" id="ARBA00022617"/>
    </source>
</evidence>
<dbReference type="InterPro" id="IPR012292">
    <property type="entry name" value="Globin/Proto"/>
</dbReference>
<evidence type="ECO:0000256" key="2">
    <source>
        <dbReference type="ARBA" id="ARBA00022723"/>
    </source>
</evidence>
<sequence length="204" mass="23033">MPRWNNQADQILTPYLSIRKIEYQPLLSAAQIKLIRNHWNGLYITIGPTAIGNYLFNRIAFKNPQSRKMLLSLLVDHLSPGYLSKRHARAIGVTLNFVMKNLELPENISLILKMVGHCHAKLATVGLDSSIWNVFAEALLECSLEWGEKSRRVDEVRKAWAIIIAFITEKLKAGFNDGRKNLQAGSCPPVCFSNSIRAFRSTGQ</sequence>
<dbReference type="InterPro" id="IPR044399">
    <property type="entry name" value="Mb-like_M"/>
</dbReference>